<sequence>MFVKQFRIKSNVRLKNSDRKKLRSQIEARFPQLSVVELDALCPPKEDLFQLKLMCHAGDAVIAYCLANEPMFFERDDGLLPTVYALWCVPSLLPYLTTWDAVLERLSGGADLMAPGIGAYSEDFVRARPGDPIAVRLSNSGEFAVAVGSLLVAPESLMGPQRRGKAVAVAHVYGDYLWAHGSKRTLPKSERSAEEGEEEGCGSGEEEEAPCPTEGSDASKLAESLRTDTTLTDFAPEAAKTPEVAEAPVDSVEAMDDLLESCMLSALRSKLALPMLASTLYSTHVLPRCPPGRFLDLKRTSHKKLSSYLAHLQNEGLLVVRESSPGVQSIVSVQREHPRLRTGCNLALPEPAPDSQEEVGYTFPQVRELRTVTAAVKPLFPKCSKGDALAPEDVRAVLRNYVKENELQDPTDKRMVQMDPTLSDVAGTSELRLSWEELGSRVMSRMQFAHEVRLPGREPVVHRGALAPIAITVAQRTGNKKVTLVEGLETYGIDPQRLAHEVQVGVAASTSLTPVSRGGNKQVLQLLVQGNQVVFLERLLTGPSYGVPRRLLKGLENAPTKKKQKAHK</sequence>
<dbReference type="Pfam" id="PF26291">
    <property type="entry name" value="SWIB_eIF2D"/>
    <property type="match status" value="1"/>
</dbReference>
<dbReference type="EMBL" id="GANP01005550">
    <property type="protein sequence ID" value="JAB78918.1"/>
    <property type="molecule type" value="mRNA"/>
</dbReference>
<dbReference type="PROSITE" id="PS50296">
    <property type="entry name" value="SUI1"/>
    <property type="match status" value="1"/>
</dbReference>
<keyword evidence="2" id="KW-0963">Cytoplasm</keyword>
<dbReference type="Pfam" id="PF01253">
    <property type="entry name" value="SUI1"/>
    <property type="match status" value="1"/>
</dbReference>
<dbReference type="InterPro" id="IPR048247">
    <property type="entry name" value="eIF2D_N"/>
</dbReference>
<dbReference type="InterPro" id="IPR004521">
    <property type="entry name" value="Uncharacterised_CHP00451"/>
</dbReference>
<organism evidence="6">
    <name type="scientific">Ixodes ricinus</name>
    <name type="common">Common tick</name>
    <name type="synonym">Acarus ricinus</name>
    <dbReference type="NCBI Taxonomy" id="34613"/>
    <lineage>
        <taxon>Eukaryota</taxon>
        <taxon>Metazoa</taxon>
        <taxon>Ecdysozoa</taxon>
        <taxon>Arthropoda</taxon>
        <taxon>Chelicerata</taxon>
        <taxon>Arachnida</taxon>
        <taxon>Acari</taxon>
        <taxon>Parasitiformes</taxon>
        <taxon>Ixodida</taxon>
        <taxon>Ixodoidea</taxon>
        <taxon>Ixodidae</taxon>
        <taxon>Ixodinae</taxon>
        <taxon>Ixodes</taxon>
    </lineage>
</organism>
<dbReference type="Pfam" id="PF26292">
    <property type="entry name" value="PUA_elF2D"/>
    <property type="match status" value="1"/>
</dbReference>
<feature type="domain" description="DM2" evidence="5">
    <location>
        <begin position="365"/>
        <end position="448"/>
    </location>
</feature>
<comment type="similarity">
    <text evidence="1">Belongs to the eIF2D family.</text>
</comment>
<protein>
    <submittedName>
        <fullName evidence="6">Putative eukaryotic translation initiation factor 2d</fullName>
    </submittedName>
</protein>
<evidence type="ECO:0000256" key="3">
    <source>
        <dbReference type="SAM" id="MobiDB-lite"/>
    </source>
</evidence>
<dbReference type="NCBIfam" id="TIGR00451">
    <property type="entry name" value="unchar_dom_2"/>
    <property type="match status" value="1"/>
</dbReference>
<dbReference type="AlphaFoldDB" id="V5HWT5"/>
<feature type="region of interest" description="Disordered" evidence="3">
    <location>
        <begin position="185"/>
        <end position="220"/>
    </location>
</feature>
<dbReference type="Gene3D" id="1.10.245.10">
    <property type="entry name" value="SWIB/MDM2 domain"/>
    <property type="match status" value="1"/>
</dbReference>
<dbReference type="SUPFAM" id="SSF55159">
    <property type="entry name" value="eIF1-like"/>
    <property type="match status" value="1"/>
</dbReference>
<dbReference type="InterPro" id="IPR039759">
    <property type="entry name" value="eIF2D_SUI1"/>
</dbReference>
<dbReference type="InterPro" id="IPR058886">
    <property type="entry name" value="SWIB_eIF2D"/>
</dbReference>
<dbReference type="CDD" id="cd21156">
    <property type="entry name" value="PUA_eIF2d-like"/>
    <property type="match status" value="1"/>
</dbReference>
<evidence type="ECO:0000256" key="1">
    <source>
        <dbReference type="ARBA" id="ARBA00010359"/>
    </source>
</evidence>
<dbReference type="InterPro" id="IPR048248">
    <property type="entry name" value="PUA_eIF2d-like"/>
</dbReference>
<dbReference type="PROSITE" id="PS51925">
    <property type="entry name" value="SWIB_MDM2"/>
    <property type="match status" value="1"/>
</dbReference>
<dbReference type="InterPro" id="IPR057429">
    <property type="entry name" value="WH_eIF2D"/>
</dbReference>
<dbReference type="PROSITE" id="PS50890">
    <property type="entry name" value="PUA"/>
    <property type="match status" value="1"/>
</dbReference>
<reference evidence="6" key="1">
    <citation type="journal article" date="2015" name="Sci. Rep.">
        <title>Tissue- and time-dependent transcription in Ixodes ricinus salivary glands and midguts when blood feeding on the vertebrate host.</title>
        <authorList>
            <person name="Kotsyfakis M."/>
            <person name="Schwarz A."/>
            <person name="Erhart J."/>
            <person name="Ribeiro J.M."/>
        </authorList>
    </citation>
    <scope>NUCLEOTIDE SEQUENCE</scope>
    <source>
        <tissue evidence="6">Salivary gland and midgut</tissue>
    </source>
</reference>
<dbReference type="Pfam" id="PF17832">
    <property type="entry name" value="Pre-PUA"/>
    <property type="match status" value="1"/>
</dbReference>
<dbReference type="GO" id="GO:0005737">
    <property type="term" value="C:cytoplasm"/>
    <property type="evidence" value="ECO:0007669"/>
    <property type="project" value="UniProtKB-SubCell"/>
</dbReference>
<dbReference type="CDD" id="cd11608">
    <property type="entry name" value="eIF2D_C"/>
    <property type="match status" value="1"/>
</dbReference>
<dbReference type="InterPro" id="IPR015947">
    <property type="entry name" value="PUA-like_sf"/>
</dbReference>
<keyword evidence="6" id="KW-0648">Protein biosynthesis</keyword>
<proteinExistence type="evidence at transcript level"/>
<dbReference type="InterPro" id="IPR039757">
    <property type="entry name" value="EIF2D"/>
</dbReference>
<dbReference type="Gene3D" id="3.10.400.20">
    <property type="match status" value="1"/>
</dbReference>
<dbReference type="PANTHER" id="PTHR12217">
    <property type="entry name" value="EUKARYOTIC TRANSLATION INITIATION FACTOR 2D"/>
    <property type="match status" value="1"/>
</dbReference>
<dbReference type="GO" id="GO:0001731">
    <property type="term" value="P:formation of translation preinitiation complex"/>
    <property type="evidence" value="ECO:0007669"/>
    <property type="project" value="InterPro"/>
</dbReference>
<evidence type="ECO:0000259" key="4">
    <source>
        <dbReference type="PROSITE" id="PS50296"/>
    </source>
</evidence>
<dbReference type="SUPFAM" id="SSF88697">
    <property type="entry name" value="PUA domain-like"/>
    <property type="match status" value="1"/>
</dbReference>
<feature type="domain" description="SUI1" evidence="4">
    <location>
        <begin position="469"/>
        <end position="544"/>
    </location>
</feature>
<dbReference type="InterPro" id="IPR003121">
    <property type="entry name" value="SWIB_MDM2_domain"/>
</dbReference>
<dbReference type="InterPro" id="IPR036877">
    <property type="entry name" value="SUI1_dom_sf"/>
</dbReference>
<dbReference type="SUPFAM" id="SSF47592">
    <property type="entry name" value="SWIB/MDM2 domain"/>
    <property type="match status" value="1"/>
</dbReference>
<keyword evidence="6" id="KW-0396">Initiation factor</keyword>
<dbReference type="CDD" id="cd11610">
    <property type="entry name" value="eIF2D_N"/>
    <property type="match status" value="1"/>
</dbReference>
<dbReference type="InterPro" id="IPR041366">
    <property type="entry name" value="Pre-PUA"/>
</dbReference>
<dbReference type="Pfam" id="PF25304">
    <property type="entry name" value="WHD_eIF2D"/>
    <property type="match status" value="1"/>
</dbReference>
<feature type="compositionally biased region" description="Acidic residues" evidence="3">
    <location>
        <begin position="195"/>
        <end position="209"/>
    </location>
</feature>
<evidence type="ECO:0000256" key="2">
    <source>
        <dbReference type="ARBA" id="ARBA00022490"/>
    </source>
</evidence>
<dbReference type="InterPro" id="IPR001950">
    <property type="entry name" value="SUI1"/>
</dbReference>
<evidence type="ECO:0000259" key="5">
    <source>
        <dbReference type="PROSITE" id="PS51925"/>
    </source>
</evidence>
<name>V5HWT5_IXORI</name>
<dbReference type="InterPro" id="IPR036885">
    <property type="entry name" value="SWIB_MDM2_dom_sf"/>
</dbReference>
<dbReference type="GO" id="GO:0003723">
    <property type="term" value="F:RNA binding"/>
    <property type="evidence" value="ECO:0007669"/>
    <property type="project" value="InterPro"/>
</dbReference>
<dbReference type="GO" id="GO:0003743">
    <property type="term" value="F:translation initiation factor activity"/>
    <property type="evidence" value="ECO:0007669"/>
    <property type="project" value="UniProtKB-KW"/>
</dbReference>
<accession>V5HWT5</accession>
<dbReference type="Gene3D" id="3.30.780.10">
    <property type="entry name" value="SUI1-like domain"/>
    <property type="match status" value="1"/>
</dbReference>
<evidence type="ECO:0000313" key="6">
    <source>
        <dbReference type="EMBL" id="JAB78918.1"/>
    </source>
</evidence>
<dbReference type="PANTHER" id="PTHR12217:SF4">
    <property type="entry name" value="EUKARYOTIC TRANSLATION INITIATION FACTOR 2D"/>
    <property type="match status" value="1"/>
</dbReference>